<protein>
    <recommendedName>
        <fullName evidence="8">Leucine zipper, tumor suppressor family member 3b</fullName>
    </recommendedName>
</protein>
<gene>
    <name evidence="6" type="primary">lzts3b</name>
</gene>
<evidence type="ECO:0000256" key="5">
    <source>
        <dbReference type="SAM" id="MobiDB-lite"/>
    </source>
</evidence>
<dbReference type="GO" id="GO:0061001">
    <property type="term" value="P:regulation of dendritic spine morphogenesis"/>
    <property type="evidence" value="ECO:0007669"/>
    <property type="project" value="TreeGrafter"/>
</dbReference>
<feature type="compositionally biased region" description="Pro residues" evidence="5">
    <location>
        <begin position="622"/>
        <end position="638"/>
    </location>
</feature>
<accession>A0AAZ1XZU1</accession>
<evidence type="ECO:0000313" key="7">
    <source>
        <dbReference type="Proteomes" id="UP000472276"/>
    </source>
</evidence>
<evidence type="ECO:0000256" key="3">
    <source>
        <dbReference type="ARBA" id="ARBA00023054"/>
    </source>
</evidence>
<dbReference type="PANTHER" id="PTHR19354">
    <property type="entry name" value="ZIPPER PUTATIVE TUMOR SUPPRESSOR 2 HOMOLOG-LIKE PROTEIN-RELATED"/>
    <property type="match status" value="1"/>
</dbReference>
<feature type="region of interest" description="Disordered" evidence="5">
    <location>
        <begin position="594"/>
        <end position="683"/>
    </location>
</feature>
<evidence type="ECO:0000313" key="6">
    <source>
        <dbReference type="Ensembl" id="ENSOABP00000073129.1"/>
    </source>
</evidence>
<feature type="compositionally biased region" description="Low complexity" evidence="5">
    <location>
        <begin position="235"/>
        <end position="260"/>
    </location>
</feature>
<feature type="compositionally biased region" description="Basic and acidic residues" evidence="5">
    <location>
        <begin position="674"/>
        <end position="683"/>
    </location>
</feature>
<feature type="compositionally biased region" description="Low complexity" evidence="5">
    <location>
        <begin position="50"/>
        <end position="60"/>
    </location>
</feature>
<feature type="coiled-coil region" evidence="4">
    <location>
        <begin position="276"/>
        <end position="382"/>
    </location>
</feature>
<feature type="coiled-coil region" evidence="4">
    <location>
        <begin position="425"/>
        <end position="498"/>
    </location>
</feature>
<feature type="region of interest" description="Disordered" evidence="5">
    <location>
        <begin position="233"/>
        <end position="274"/>
    </location>
</feature>
<reference evidence="6" key="2">
    <citation type="submission" date="2025-08" db="UniProtKB">
        <authorList>
            <consortium name="Ensembl"/>
        </authorList>
    </citation>
    <scope>IDENTIFICATION</scope>
</reference>
<proteinExistence type="predicted"/>
<evidence type="ECO:0000256" key="4">
    <source>
        <dbReference type="SAM" id="Coils"/>
    </source>
</evidence>
<dbReference type="Proteomes" id="UP000472276">
    <property type="component" value="Unassembled WGS sequence"/>
</dbReference>
<keyword evidence="7" id="KW-1185">Reference proteome</keyword>
<evidence type="ECO:0000256" key="2">
    <source>
        <dbReference type="ARBA" id="ARBA00022490"/>
    </source>
</evidence>
<dbReference type="GO" id="GO:0005737">
    <property type="term" value="C:cytoplasm"/>
    <property type="evidence" value="ECO:0007669"/>
    <property type="project" value="UniProtKB-SubCell"/>
</dbReference>
<dbReference type="Ensembl" id="ENSOABT00000069605.1">
    <property type="protein sequence ID" value="ENSOABP00000073129.1"/>
    <property type="gene ID" value="ENSOABG00000013932.2"/>
</dbReference>
<reference evidence="7" key="1">
    <citation type="submission" date="2020-03" db="EMBL/GenBank/DDBJ databases">
        <title>Evolution of repeat sequences and sex chromosomes of tilapia species revealed by chromosome-level genomes.</title>
        <authorList>
            <person name="Xu L."/>
            <person name="Tao W."/>
            <person name="Wang D."/>
            <person name="Zhou Q."/>
        </authorList>
    </citation>
    <scope>NUCLEOTIDE SEQUENCE [LARGE SCALE GENOMIC DNA]</scope>
    <source>
        <strain evidence="7">Israel</strain>
    </source>
</reference>
<evidence type="ECO:0008006" key="8">
    <source>
        <dbReference type="Google" id="ProtNLM"/>
    </source>
</evidence>
<comment type="subcellular location">
    <subcellularLocation>
        <location evidence="1">Cytoplasm</location>
    </subcellularLocation>
</comment>
<keyword evidence="3 4" id="KW-0175">Coiled coil</keyword>
<feature type="compositionally biased region" description="Low complexity" evidence="5">
    <location>
        <begin position="601"/>
        <end position="621"/>
    </location>
</feature>
<organism evidence="6 7">
    <name type="scientific">Oreochromis aureus</name>
    <name type="common">Israeli tilapia</name>
    <name type="synonym">Chromis aureus</name>
    <dbReference type="NCBI Taxonomy" id="47969"/>
    <lineage>
        <taxon>Eukaryota</taxon>
        <taxon>Metazoa</taxon>
        <taxon>Chordata</taxon>
        <taxon>Craniata</taxon>
        <taxon>Vertebrata</taxon>
        <taxon>Euteleostomi</taxon>
        <taxon>Actinopterygii</taxon>
        <taxon>Neopterygii</taxon>
        <taxon>Teleostei</taxon>
        <taxon>Neoteleostei</taxon>
        <taxon>Acanthomorphata</taxon>
        <taxon>Ovalentaria</taxon>
        <taxon>Cichlomorphae</taxon>
        <taxon>Cichliformes</taxon>
        <taxon>Cichlidae</taxon>
        <taxon>African cichlids</taxon>
        <taxon>Pseudocrenilabrinae</taxon>
        <taxon>Oreochromini</taxon>
        <taxon>Oreochromis</taxon>
    </lineage>
</organism>
<dbReference type="PANTHER" id="PTHR19354:SF6">
    <property type="entry name" value="ZIPPER PUTATIVE TUMOR SUPPRESSOR 3-RELATED"/>
    <property type="match status" value="1"/>
</dbReference>
<dbReference type="AlphaFoldDB" id="A0AAZ1XZU1"/>
<dbReference type="Pfam" id="PF06818">
    <property type="entry name" value="Fez1"/>
    <property type="match status" value="1"/>
</dbReference>
<evidence type="ECO:0000256" key="1">
    <source>
        <dbReference type="ARBA" id="ARBA00004496"/>
    </source>
</evidence>
<reference evidence="6" key="3">
    <citation type="submission" date="2025-09" db="UniProtKB">
        <authorList>
            <consortium name="Ensembl"/>
        </authorList>
    </citation>
    <scope>IDENTIFICATION</scope>
</reference>
<keyword evidence="2" id="KW-0963">Cytoplasm</keyword>
<feature type="coiled-coil region" evidence="4">
    <location>
        <begin position="526"/>
        <end position="553"/>
    </location>
</feature>
<feature type="compositionally biased region" description="Basic and acidic residues" evidence="5">
    <location>
        <begin position="115"/>
        <end position="137"/>
    </location>
</feature>
<name>A0AAZ1XZU1_OREAU</name>
<feature type="region of interest" description="Disordered" evidence="5">
    <location>
        <begin position="104"/>
        <end position="186"/>
    </location>
</feature>
<dbReference type="InterPro" id="IPR045329">
    <property type="entry name" value="LZTS"/>
</dbReference>
<feature type="region of interest" description="Disordered" evidence="5">
    <location>
        <begin position="17"/>
        <end position="69"/>
    </location>
</feature>
<sequence length="683" mass="75728">MEREREREMQAAGLDVCGNIVGRGASEKSSVGMSQHQHREMAAARADSENNPASHNHNPPNHNPPKIMPVSGKLEQAMQNNSGLVRPSAFKPVVPKSFHSMQNLVGQAGGAGNEGKNEGRSEGFSEGRVGRRGRDGGGGESGEVPEALLLDQDSPVRVSRSDGGGTGNEVVQGGMSDSGRNSLTSLPTYTGSGSGCGPPAVLGPLSASTSHINRLGMVGAAAGLEKLEKPGYQNGISASDSGRSSSGKSSSSYQRLSHLSDAPAPLRPSPSSDDIIQDLEDRLWEKEQEVQHMRRNLDQSEAAIIQVFEEKQRVWERQMDELRQNYASRLQQVTRRAQRSQTALQAQITRLSQDKRRLQEEMAALLAQREELERKCLDYRKEQADILPRLEETKWEVCQKAGEISLLKQQLRESQAEVTQRAGEMVALRGQLKELNAQLREREEVMLGLKDSYSSKSVELEKCEGELRRTLSEVTILREKLAQLRQEAQLRHEAQMRQEAQLRHESQLCQDGHQPQRVQEGHWDEAGELRRQLEQLQAALRLERQQRERQALNFDQERHTWQDEKERVLKYQAQLQLSYVETLQKNQALEKRMSQLGAKQTTTTTTTTVTTITTTSPTSSNSPPPPPPALSPLSPQPLPSLSGPIALTLSPPCEDQKGPPSLHQLAPPWAGPSRLERIESTEI</sequence>
<feature type="compositionally biased region" description="Basic and acidic residues" evidence="5">
    <location>
        <begin position="37"/>
        <end position="48"/>
    </location>
</feature>
<dbReference type="GO" id="GO:0043197">
    <property type="term" value="C:dendritic spine"/>
    <property type="evidence" value="ECO:0007669"/>
    <property type="project" value="TreeGrafter"/>
</dbReference>